<evidence type="ECO:0000313" key="1">
    <source>
        <dbReference type="EMBL" id="SVC67761.1"/>
    </source>
</evidence>
<name>A0A382P7E0_9ZZZZ</name>
<reference evidence="1" key="1">
    <citation type="submission" date="2018-05" db="EMBL/GenBank/DDBJ databases">
        <authorList>
            <person name="Lanie J.A."/>
            <person name="Ng W.-L."/>
            <person name="Kazmierczak K.M."/>
            <person name="Andrzejewski T.M."/>
            <person name="Davidsen T.M."/>
            <person name="Wayne K.J."/>
            <person name="Tettelin H."/>
            <person name="Glass J.I."/>
            <person name="Rusch D."/>
            <person name="Podicherti R."/>
            <person name="Tsui H.-C.T."/>
            <person name="Winkler M.E."/>
        </authorList>
    </citation>
    <scope>NUCLEOTIDE SEQUENCE</scope>
</reference>
<gene>
    <name evidence="1" type="ORF">METZ01_LOCUS320615</name>
</gene>
<proteinExistence type="predicted"/>
<dbReference type="EMBL" id="UINC01104540">
    <property type="protein sequence ID" value="SVC67761.1"/>
    <property type="molecule type" value="Genomic_DNA"/>
</dbReference>
<accession>A0A382P7E0</accession>
<sequence>MDMILVDNCSAVVRTFNICPFSIAPWA</sequence>
<organism evidence="1">
    <name type="scientific">marine metagenome</name>
    <dbReference type="NCBI Taxonomy" id="408172"/>
    <lineage>
        <taxon>unclassified sequences</taxon>
        <taxon>metagenomes</taxon>
        <taxon>ecological metagenomes</taxon>
    </lineage>
</organism>
<protein>
    <submittedName>
        <fullName evidence="1">Uncharacterized protein</fullName>
    </submittedName>
</protein>
<dbReference type="AlphaFoldDB" id="A0A382P7E0"/>